<evidence type="ECO:0000313" key="6">
    <source>
        <dbReference type="Proteomes" id="UP000532194"/>
    </source>
</evidence>
<evidence type="ECO:0000256" key="1">
    <source>
        <dbReference type="ARBA" id="ARBA00023015"/>
    </source>
</evidence>
<name>A0A7Y0EQP1_9BIFI</name>
<dbReference type="Pfam" id="PF00356">
    <property type="entry name" value="LacI"/>
    <property type="match status" value="1"/>
</dbReference>
<dbReference type="InterPro" id="IPR028082">
    <property type="entry name" value="Peripla_BP_I"/>
</dbReference>
<dbReference type="PANTHER" id="PTHR30146">
    <property type="entry name" value="LACI-RELATED TRANSCRIPTIONAL REPRESSOR"/>
    <property type="match status" value="1"/>
</dbReference>
<dbReference type="EMBL" id="JAAIII010000005">
    <property type="protein sequence ID" value="NMM94612.1"/>
    <property type="molecule type" value="Genomic_DNA"/>
</dbReference>
<dbReference type="CDD" id="cd01392">
    <property type="entry name" value="HTH_LacI"/>
    <property type="match status" value="1"/>
</dbReference>
<sequence>MATLRDVAKEAGVSVATASVVLRGEPGFKTETRERILAAAEKVHYRANISARFLKQGTSGVIAFVVPELGNPYFSDLAWAISQAAAKRGYQIVVQQTNALVGGERDVLSRISAPMCDGLIVNLHNVSEDELRSLIGDHPAVLFEDYADHPAYDNVTLPLEAAFTTAAQYLRRQGYEHVALVGGKRFDDDEFASVGRNTGSGIALHALVESGLSSESDTIACEWTADGGAKAAATIMQADLGYDAFLCMNDLIAFGLIRGLQGMGVRVPQDKAVFGFDGVSPAMYSSPLLSTIALDFKGMAEAAVSMVIDRIKSDGEIPPRCQTAGFRLVRGESA</sequence>
<dbReference type="SUPFAM" id="SSF47413">
    <property type="entry name" value="lambda repressor-like DNA-binding domains"/>
    <property type="match status" value="1"/>
</dbReference>
<keyword evidence="6" id="KW-1185">Reference proteome</keyword>
<keyword evidence="3" id="KW-0804">Transcription</keyword>
<evidence type="ECO:0000259" key="4">
    <source>
        <dbReference type="PROSITE" id="PS50932"/>
    </source>
</evidence>
<keyword evidence="2" id="KW-0238">DNA-binding</keyword>
<comment type="caution">
    <text evidence="5">The sequence shown here is derived from an EMBL/GenBank/DDBJ whole genome shotgun (WGS) entry which is preliminary data.</text>
</comment>
<accession>A0A7Y0EQP1</accession>
<gene>
    <name evidence="5" type="ORF">G1C95_1799</name>
</gene>
<reference evidence="5 6" key="1">
    <citation type="submission" date="2020-02" db="EMBL/GenBank/DDBJ databases">
        <title>Characterization of phylogenetic diversity of novel bifidobacterial species isolated in Czech ZOOs.</title>
        <authorList>
            <person name="Lugli G.A."/>
            <person name="Vera N.B."/>
            <person name="Ventura M."/>
        </authorList>
    </citation>
    <scope>NUCLEOTIDE SEQUENCE [LARGE SCALE GENOMIC DNA]</scope>
    <source>
        <strain evidence="5 6">DSM 109957</strain>
    </source>
</reference>
<dbReference type="GO" id="GO:0003700">
    <property type="term" value="F:DNA-binding transcription factor activity"/>
    <property type="evidence" value="ECO:0007669"/>
    <property type="project" value="TreeGrafter"/>
</dbReference>
<dbReference type="CDD" id="cd06267">
    <property type="entry name" value="PBP1_LacI_sugar_binding-like"/>
    <property type="match status" value="1"/>
</dbReference>
<organism evidence="5 6">
    <name type="scientific">Bifidobacterium oedipodis</name>
    <dbReference type="NCBI Taxonomy" id="2675322"/>
    <lineage>
        <taxon>Bacteria</taxon>
        <taxon>Bacillati</taxon>
        <taxon>Actinomycetota</taxon>
        <taxon>Actinomycetes</taxon>
        <taxon>Bifidobacteriales</taxon>
        <taxon>Bifidobacteriaceae</taxon>
        <taxon>Bifidobacterium</taxon>
    </lineage>
</organism>
<evidence type="ECO:0000313" key="5">
    <source>
        <dbReference type="EMBL" id="NMM94612.1"/>
    </source>
</evidence>
<evidence type="ECO:0000256" key="3">
    <source>
        <dbReference type="ARBA" id="ARBA00023163"/>
    </source>
</evidence>
<dbReference type="InterPro" id="IPR000843">
    <property type="entry name" value="HTH_LacI"/>
</dbReference>
<keyword evidence="1" id="KW-0805">Transcription regulation</keyword>
<dbReference type="InterPro" id="IPR010982">
    <property type="entry name" value="Lambda_DNA-bd_dom_sf"/>
</dbReference>
<dbReference type="InterPro" id="IPR046335">
    <property type="entry name" value="LacI/GalR-like_sensor"/>
</dbReference>
<dbReference type="RefSeq" id="WP_169172631.1">
    <property type="nucleotide sequence ID" value="NZ_JAAIII010000005.1"/>
</dbReference>
<feature type="domain" description="HTH lacI-type" evidence="4">
    <location>
        <begin position="2"/>
        <end position="56"/>
    </location>
</feature>
<evidence type="ECO:0000256" key="2">
    <source>
        <dbReference type="ARBA" id="ARBA00023125"/>
    </source>
</evidence>
<dbReference type="Gene3D" id="3.40.50.2300">
    <property type="match status" value="2"/>
</dbReference>
<dbReference type="SMART" id="SM00354">
    <property type="entry name" value="HTH_LACI"/>
    <property type="match status" value="1"/>
</dbReference>
<dbReference type="Pfam" id="PF13377">
    <property type="entry name" value="Peripla_BP_3"/>
    <property type="match status" value="1"/>
</dbReference>
<dbReference type="Proteomes" id="UP000532194">
    <property type="component" value="Unassembled WGS sequence"/>
</dbReference>
<dbReference type="SUPFAM" id="SSF53822">
    <property type="entry name" value="Periplasmic binding protein-like I"/>
    <property type="match status" value="1"/>
</dbReference>
<protein>
    <submittedName>
        <fullName evidence="5">LacI family transcriptional regulator</fullName>
    </submittedName>
</protein>
<dbReference type="GO" id="GO:0000976">
    <property type="term" value="F:transcription cis-regulatory region binding"/>
    <property type="evidence" value="ECO:0007669"/>
    <property type="project" value="TreeGrafter"/>
</dbReference>
<dbReference type="Gene3D" id="1.10.260.40">
    <property type="entry name" value="lambda repressor-like DNA-binding domains"/>
    <property type="match status" value="1"/>
</dbReference>
<proteinExistence type="predicted"/>
<dbReference type="PROSITE" id="PS50932">
    <property type="entry name" value="HTH_LACI_2"/>
    <property type="match status" value="1"/>
</dbReference>
<dbReference type="PANTHER" id="PTHR30146:SF153">
    <property type="entry name" value="LACTOSE OPERON REPRESSOR"/>
    <property type="match status" value="1"/>
</dbReference>
<dbReference type="AlphaFoldDB" id="A0A7Y0EQP1"/>
<dbReference type="PROSITE" id="PS00356">
    <property type="entry name" value="HTH_LACI_1"/>
    <property type="match status" value="1"/>
</dbReference>